<name>A0ABQ4A3Q2_9ACTN</name>
<gene>
    <name evidence="1" type="ORF">Ahu01nite_080840</name>
</gene>
<comment type="caution">
    <text evidence="1">The sequence shown here is derived from an EMBL/GenBank/DDBJ whole genome shotgun (WGS) entry which is preliminary data.</text>
</comment>
<protein>
    <submittedName>
        <fullName evidence="1">Uncharacterized protein</fullName>
    </submittedName>
</protein>
<organism evidence="1 2">
    <name type="scientific">Winogradskya humida</name>
    <dbReference type="NCBI Taxonomy" id="113566"/>
    <lineage>
        <taxon>Bacteria</taxon>
        <taxon>Bacillati</taxon>
        <taxon>Actinomycetota</taxon>
        <taxon>Actinomycetes</taxon>
        <taxon>Micromonosporales</taxon>
        <taxon>Micromonosporaceae</taxon>
        <taxon>Winogradskya</taxon>
    </lineage>
</organism>
<keyword evidence="2" id="KW-1185">Reference proteome</keyword>
<dbReference type="Proteomes" id="UP000603200">
    <property type="component" value="Unassembled WGS sequence"/>
</dbReference>
<proteinExistence type="predicted"/>
<dbReference type="EMBL" id="BOMN01000115">
    <property type="protein sequence ID" value="GIE24982.1"/>
    <property type="molecule type" value="Genomic_DNA"/>
</dbReference>
<evidence type="ECO:0000313" key="2">
    <source>
        <dbReference type="Proteomes" id="UP000603200"/>
    </source>
</evidence>
<reference evidence="1 2" key="1">
    <citation type="submission" date="2021-01" db="EMBL/GenBank/DDBJ databases">
        <title>Whole genome shotgun sequence of Actinoplanes humidus NBRC 14915.</title>
        <authorList>
            <person name="Komaki H."/>
            <person name="Tamura T."/>
        </authorList>
    </citation>
    <scope>NUCLEOTIDE SEQUENCE [LARGE SCALE GENOMIC DNA]</scope>
    <source>
        <strain evidence="1 2">NBRC 14915</strain>
    </source>
</reference>
<accession>A0ABQ4A3Q2</accession>
<evidence type="ECO:0000313" key="1">
    <source>
        <dbReference type="EMBL" id="GIE24982.1"/>
    </source>
</evidence>
<sequence>MGDVVALRVRAGRKQAFLRNGGNPARLLREPAMPYFASAMAASLPRSSNKPVFGHYSGGTLSCRRWCASVSG</sequence>